<keyword evidence="1" id="KW-1133">Transmembrane helix</keyword>
<name>A0A9W7ALL6_9STRA</name>
<keyword evidence="3" id="KW-1185">Reference proteome</keyword>
<sequence>MAFVEATMKKSRALGNIVMAPTDMIIRRFVSKDKPLRVLVTMYNLQFLYTNAIENGLGFWVFYIIKEYFKRRGIPVVLF</sequence>
<proteinExistence type="predicted"/>
<evidence type="ECO:0000313" key="3">
    <source>
        <dbReference type="Proteomes" id="UP001165082"/>
    </source>
</evidence>
<dbReference type="EMBL" id="BRXZ01004180">
    <property type="protein sequence ID" value="GMH70015.1"/>
    <property type="molecule type" value="Genomic_DNA"/>
</dbReference>
<feature type="transmembrane region" description="Helical" evidence="1">
    <location>
        <begin position="47"/>
        <end position="65"/>
    </location>
</feature>
<evidence type="ECO:0000256" key="1">
    <source>
        <dbReference type="SAM" id="Phobius"/>
    </source>
</evidence>
<protein>
    <submittedName>
        <fullName evidence="2">Uncharacterized protein</fullName>
    </submittedName>
</protein>
<evidence type="ECO:0000313" key="2">
    <source>
        <dbReference type="EMBL" id="GMH70015.1"/>
    </source>
</evidence>
<gene>
    <name evidence="2" type="ORF">TrRE_jg11079</name>
</gene>
<keyword evidence="1" id="KW-0472">Membrane</keyword>
<reference evidence="2" key="1">
    <citation type="submission" date="2022-07" db="EMBL/GenBank/DDBJ databases">
        <title>Genome analysis of Parmales, a sister group of diatoms, reveals the evolutionary specialization of diatoms from phago-mixotrophs to photoautotrophs.</title>
        <authorList>
            <person name="Ban H."/>
            <person name="Sato S."/>
            <person name="Yoshikawa S."/>
            <person name="Kazumasa Y."/>
            <person name="Nakamura Y."/>
            <person name="Ichinomiya M."/>
            <person name="Saitoh K."/>
            <person name="Sato N."/>
            <person name="Blanc-Mathieu R."/>
            <person name="Endo H."/>
            <person name="Kuwata A."/>
            <person name="Ogata H."/>
        </authorList>
    </citation>
    <scope>NUCLEOTIDE SEQUENCE</scope>
</reference>
<dbReference type="Proteomes" id="UP001165082">
    <property type="component" value="Unassembled WGS sequence"/>
</dbReference>
<dbReference type="AlphaFoldDB" id="A0A9W7ALL6"/>
<comment type="caution">
    <text evidence="2">The sequence shown here is derived from an EMBL/GenBank/DDBJ whole genome shotgun (WGS) entry which is preliminary data.</text>
</comment>
<accession>A0A9W7ALL6</accession>
<keyword evidence="1" id="KW-0812">Transmembrane</keyword>
<organism evidence="2 3">
    <name type="scientific">Triparma retinervis</name>
    <dbReference type="NCBI Taxonomy" id="2557542"/>
    <lineage>
        <taxon>Eukaryota</taxon>
        <taxon>Sar</taxon>
        <taxon>Stramenopiles</taxon>
        <taxon>Ochrophyta</taxon>
        <taxon>Bolidophyceae</taxon>
        <taxon>Parmales</taxon>
        <taxon>Triparmaceae</taxon>
        <taxon>Triparma</taxon>
    </lineage>
</organism>
<feature type="non-terminal residue" evidence="2">
    <location>
        <position position="1"/>
    </location>
</feature>